<dbReference type="GO" id="GO:0016829">
    <property type="term" value="F:lyase activity"/>
    <property type="evidence" value="ECO:0007669"/>
    <property type="project" value="UniProtKB-KW"/>
</dbReference>
<dbReference type="Gene3D" id="3.20.20.60">
    <property type="entry name" value="Phosphoenolpyruvate-binding domains"/>
    <property type="match status" value="1"/>
</dbReference>
<dbReference type="Proteomes" id="UP000646478">
    <property type="component" value="Unassembled WGS sequence"/>
</dbReference>
<dbReference type="PANTHER" id="PTHR32308:SF0">
    <property type="entry name" value="HPCH_HPAI ALDOLASE_CITRATE LYASE DOMAIN-CONTAINING PROTEIN"/>
    <property type="match status" value="1"/>
</dbReference>
<keyword evidence="3" id="KW-0460">Magnesium</keyword>
<reference evidence="5" key="2">
    <citation type="submission" date="2020-09" db="EMBL/GenBank/DDBJ databases">
        <authorList>
            <person name="Sun Q."/>
            <person name="Zhou Y."/>
        </authorList>
    </citation>
    <scope>NUCLEOTIDE SEQUENCE</scope>
    <source>
        <strain evidence="5">CGMCC 1.15082</strain>
    </source>
</reference>
<name>A0A916S5U7_9HYPH</name>
<dbReference type="RefSeq" id="WP_188822221.1">
    <property type="nucleotide sequence ID" value="NZ_BMHH01000003.1"/>
</dbReference>
<proteinExistence type="predicted"/>
<keyword evidence="6" id="KW-1185">Reference proteome</keyword>
<organism evidence="5 6">
    <name type="scientific">Brucella endophytica</name>
    <dbReference type="NCBI Taxonomy" id="1963359"/>
    <lineage>
        <taxon>Bacteria</taxon>
        <taxon>Pseudomonadati</taxon>
        <taxon>Pseudomonadota</taxon>
        <taxon>Alphaproteobacteria</taxon>
        <taxon>Hyphomicrobiales</taxon>
        <taxon>Brucellaceae</taxon>
        <taxon>Brucella/Ochrobactrum group</taxon>
        <taxon>Brucella</taxon>
    </lineage>
</organism>
<protein>
    <submittedName>
        <fullName evidence="5">CoA ester lyase</fullName>
    </submittedName>
</protein>
<evidence type="ECO:0000259" key="4">
    <source>
        <dbReference type="Pfam" id="PF03328"/>
    </source>
</evidence>
<sequence>MMRSLLLVRDGSEAAIEKALLSGADALVLDLAMAATAGVTGLLQDAAKDGLPLYGRIDMAKADDLTGIFPITPRGVFLPQSNGPADIVRLSARLNVYEAEAGLDEGSMQIIAIAAANAVGALSMDYRDSTPRLTGLGWDAGSLAGAIGPRTAQDENGDYIEPLRLARALTILGAKAAGVMAIDTAYANLNDEAGLGRECAAAARDGFTAKIALHPAQVPAINAAFTR</sequence>
<dbReference type="AlphaFoldDB" id="A0A916S5U7"/>
<keyword evidence="5" id="KW-0456">Lyase</keyword>
<keyword evidence="2" id="KW-0479">Metal-binding</keyword>
<evidence type="ECO:0000256" key="2">
    <source>
        <dbReference type="ARBA" id="ARBA00022723"/>
    </source>
</evidence>
<accession>A0A916S5U7</accession>
<dbReference type="Pfam" id="PF03328">
    <property type="entry name" value="HpcH_HpaI"/>
    <property type="match status" value="1"/>
</dbReference>
<evidence type="ECO:0000256" key="1">
    <source>
        <dbReference type="ARBA" id="ARBA00001946"/>
    </source>
</evidence>
<feature type="domain" description="HpcH/HpaI aldolase/citrate lyase" evidence="4">
    <location>
        <begin position="4"/>
        <end position="215"/>
    </location>
</feature>
<reference evidence="5" key="1">
    <citation type="journal article" date="2014" name="Int. J. Syst. Evol. Microbiol.">
        <title>Complete genome sequence of Corynebacterium casei LMG S-19264T (=DSM 44701T), isolated from a smear-ripened cheese.</title>
        <authorList>
            <consortium name="US DOE Joint Genome Institute (JGI-PGF)"/>
            <person name="Walter F."/>
            <person name="Albersmeier A."/>
            <person name="Kalinowski J."/>
            <person name="Ruckert C."/>
        </authorList>
    </citation>
    <scope>NUCLEOTIDE SEQUENCE</scope>
    <source>
        <strain evidence="5">CGMCC 1.15082</strain>
    </source>
</reference>
<dbReference type="InterPro" id="IPR015813">
    <property type="entry name" value="Pyrv/PenolPyrv_kinase-like_dom"/>
</dbReference>
<evidence type="ECO:0000256" key="3">
    <source>
        <dbReference type="ARBA" id="ARBA00022842"/>
    </source>
</evidence>
<dbReference type="SUPFAM" id="SSF51621">
    <property type="entry name" value="Phosphoenolpyruvate/pyruvate domain"/>
    <property type="match status" value="1"/>
</dbReference>
<gene>
    <name evidence="5" type="ORF">GCM10011491_10720</name>
</gene>
<dbReference type="EMBL" id="BMHH01000003">
    <property type="protein sequence ID" value="GGA85014.1"/>
    <property type="molecule type" value="Genomic_DNA"/>
</dbReference>
<evidence type="ECO:0000313" key="5">
    <source>
        <dbReference type="EMBL" id="GGA85014.1"/>
    </source>
</evidence>
<evidence type="ECO:0000313" key="6">
    <source>
        <dbReference type="Proteomes" id="UP000646478"/>
    </source>
</evidence>
<dbReference type="GO" id="GO:0000287">
    <property type="term" value="F:magnesium ion binding"/>
    <property type="evidence" value="ECO:0007669"/>
    <property type="project" value="TreeGrafter"/>
</dbReference>
<comment type="cofactor">
    <cofactor evidence="1">
        <name>Mg(2+)</name>
        <dbReference type="ChEBI" id="CHEBI:18420"/>
    </cofactor>
</comment>
<dbReference type="InterPro" id="IPR005000">
    <property type="entry name" value="Aldolase/citrate-lyase_domain"/>
</dbReference>
<dbReference type="PANTHER" id="PTHR32308">
    <property type="entry name" value="LYASE BETA SUBUNIT, PUTATIVE (AFU_ORTHOLOGUE AFUA_4G13030)-RELATED"/>
    <property type="match status" value="1"/>
</dbReference>
<dbReference type="InterPro" id="IPR040442">
    <property type="entry name" value="Pyrv_kinase-like_dom_sf"/>
</dbReference>
<dbReference type="GO" id="GO:0006107">
    <property type="term" value="P:oxaloacetate metabolic process"/>
    <property type="evidence" value="ECO:0007669"/>
    <property type="project" value="TreeGrafter"/>
</dbReference>
<comment type="caution">
    <text evidence="5">The sequence shown here is derived from an EMBL/GenBank/DDBJ whole genome shotgun (WGS) entry which is preliminary data.</text>
</comment>